<dbReference type="KEGG" id="gba:J421_5995"/>
<reference evidence="6 7" key="1">
    <citation type="journal article" date="2014" name="Genome Announc.">
        <title>Genome Sequence and Methylome of Soil Bacterium Gemmatirosa kalamazoonensis KBS708T, a Member of the Rarely Cultivated Gemmatimonadetes Phylum.</title>
        <authorList>
            <person name="Debruyn J.M."/>
            <person name="Radosevich M."/>
            <person name="Wommack K.E."/>
            <person name="Polson S.W."/>
            <person name="Hauser L.J."/>
            <person name="Fawaz M.N."/>
            <person name="Korlach J."/>
            <person name="Tsai Y.C."/>
        </authorList>
    </citation>
    <scope>NUCLEOTIDE SEQUENCE [LARGE SCALE GENOMIC DNA]</scope>
    <source>
        <strain evidence="6 7">KBS708</strain>
        <plasmid evidence="7">Plasmid 2</plasmid>
    </source>
</reference>
<dbReference type="GO" id="GO:0000160">
    <property type="term" value="P:phosphorelay signal transduction system"/>
    <property type="evidence" value="ECO:0007669"/>
    <property type="project" value="InterPro"/>
</dbReference>
<dbReference type="RefSeq" id="WP_025414830.1">
    <property type="nucleotide sequence ID" value="NZ_CP007130.1"/>
</dbReference>
<name>W0RT78_9BACT</name>
<gene>
    <name evidence="6" type="ORF">J421_5995</name>
</gene>
<dbReference type="SMART" id="SM00862">
    <property type="entry name" value="Trans_reg_C"/>
    <property type="match status" value="1"/>
</dbReference>
<dbReference type="CDD" id="cd00383">
    <property type="entry name" value="trans_reg_C"/>
    <property type="match status" value="1"/>
</dbReference>
<proteinExistence type="inferred from homology"/>
<dbReference type="Pfam" id="PF07676">
    <property type="entry name" value="PD40"/>
    <property type="match status" value="3"/>
</dbReference>
<dbReference type="HOGENOM" id="CLU_021843_0_0_0"/>
<dbReference type="OrthoDB" id="113438at2"/>
<comment type="similarity">
    <text evidence="1">Belongs to the TolB family.</text>
</comment>
<evidence type="ECO:0000256" key="3">
    <source>
        <dbReference type="PROSITE-ProRule" id="PRU01091"/>
    </source>
</evidence>
<dbReference type="Pfam" id="PF00486">
    <property type="entry name" value="Trans_reg_C"/>
    <property type="match status" value="1"/>
</dbReference>
<keyword evidence="4" id="KW-1133">Transmembrane helix</keyword>
<evidence type="ECO:0000256" key="1">
    <source>
        <dbReference type="ARBA" id="ARBA00009820"/>
    </source>
</evidence>
<dbReference type="eggNOG" id="COG3710">
    <property type="taxonomic scope" value="Bacteria"/>
</dbReference>
<dbReference type="PROSITE" id="PS51755">
    <property type="entry name" value="OMPR_PHOB"/>
    <property type="match status" value="1"/>
</dbReference>
<feature type="DNA-binding region" description="OmpR/PhoB-type" evidence="3">
    <location>
        <begin position="8"/>
        <end position="106"/>
    </location>
</feature>
<dbReference type="SUPFAM" id="SSF82171">
    <property type="entry name" value="DPP6 N-terminal domain-like"/>
    <property type="match status" value="1"/>
</dbReference>
<dbReference type="GO" id="GO:0003677">
    <property type="term" value="F:DNA binding"/>
    <property type="evidence" value="ECO:0007669"/>
    <property type="project" value="UniProtKB-UniRule"/>
</dbReference>
<dbReference type="SUPFAM" id="SSF50993">
    <property type="entry name" value="Peptidase/esterase 'gauge' domain"/>
    <property type="match status" value="1"/>
</dbReference>
<dbReference type="AlphaFoldDB" id="W0RT78"/>
<keyword evidence="7" id="KW-1185">Reference proteome</keyword>
<dbReference type="EMBL" id="CP007130">
    <property type="protein sequence ID" value="AHG93530.1"/>
    <property type="molecule type" value="Genomic_DNA"/>
</dbReference>
<dbReference type="Gene3D" id="2.120.10.30">
    <property type="entry name" value="TolB, C-terminal domain"/>
    <property type="match status" value="3"/>
</dbReference>
<dbReference type="SUPFAM" id="SSF46894">
    <property type="entry name" value="C-terminal effector domain of the bipartite response regulators"/>
    <property type="match status" value="1"/>
</dbReference>
<dbReference type="PANTHER" id="PTHR36842:SF1">
    <property type="entry name" value="PROTEIN TOLB"/>
    <property type="match status" value="1"/>
</dbReference>
<dbReference type="InterPro" id="IPR011042">
    <property type="entry name" value="6-blade_b-propeller_TolB-like"/>
</dbReference>
<keyword evidence="6" id="KW-0614">Plasmid</keyword>
<dbReference type="Gene3D" id="1.10.10.10">
    <property type="entry name" value="Winged helix-like DNA-binding domain superfamily/Winged helix DNA-binding domain"/>
    <property type="match status" value="1"/>
</dbReference>
<evidence type="ECO:0000256" key="4">
    <source>
        <dbReference type="SAM" id="Phobius"/>
    </source>
</evidence>
<evidence type="ECO:0000256" key="2">
    <source>
        <dbReference type="ARBA" id="ARBA00023125"/>
    </source>
</evidence>
<dbReference type="InterPro" id="IPR001867">
    <property type="entry name" value="OmpR/PhoB-type_DNA-bd"/>
</dbReference>
<dbReference type="InterPro" id="IPR016032">
    <property type="entry name" value="Sig_transdc_resp-reg_C-effctor"/>
</dbReference>
<dbReference type="Proteomes" id="UP000019151">
    <property type="component" value="Plasmid 2"/>
</dbReference>
<keyword evidence="4" id="KW-0472">Membrane</keyword>
<dbReference type="GO" id="GO:0006355">
    <property type="term" value="P:regulation of DNA-templated transcription"/>
    <property type="evidence" value="ECO:0007669"/>
    <property type="project" value="InterPro"/>
</dbReference>
<protein>
    <submittedName>
        <fullName evidence="6">Transcriptional regulator domain-containing protein</fullName>
    </submittedName>
</protein>
<dbReference type="InterPro" id="IPR011659">
    <property type="entry name" value="WD40"/>
</dbReference>
<accession>W0RT78</accession>
<keyword evidence="2 3" id="KW-0238">DNA-binding</keyword>
<keyword evidence="4" id="KW-0812">Transmembrane</keyword>
<geneLocation type="plasmid" evidence="6 7">
    <name>2</name>
</geneLocation>
<evidence type="ECO:0000313" key="7">
    <source>
        <dbReference type="Proteomes" id="UP000019151"/>
    </source>
</evidence>
<evidence type="ECO:0000313" key="6">
    <source>
        <dbReference type="EMBL" id="AHG93530.1"/>
    </source>
</evidence>
<organism evidence="6 7">
    <name type="scientific">Gemmatirosa kalamazoonensis</name>
    <dbReference type="NCBI Taxonomy" id="861299"/>
    <lineage>
        <taxon>Bacteria</taxon>
        <taxon>Pseudomonadati</taxon>
        <taxon>Gemmatimonadota</taxon>
        <taxon>Gemmatimonadia</taxon>
        <taxon>Gemmatimonadales</taxon>
        <taxon>Gemmatimonadaceae</taxon>
        <taxon>Gemmatirosa</taxon>
    </lineage>
</organism>
<dbReference type="PANTHER" id="PTHR36842">
    <property type="entry name" value="PROTEIN TOLB HOMOLOG"/>
    <property type="match status" value="1"/>
</dbReference>
<dbReference type="InParanoid" id="W0RT78"/>
<sequence length="718" mass="76355">MTTPSAAPRCLRFDRFTVDAGRRLLLRDGIAVPLTSKAFDVLLALVEGRGELVTKHDLLARVWPNQIVEEGNLTVHISAIRKALGERRGEHRYVVTVPGWGYRFVADLRDADDDPAVVATAAAPTPPAPPAPAAAPLPTRRLRRAIVAAIAVVVIAAVVVQGARTLGAHEGDAAPRGMSARLLTALGDVSSAVLSPDGVWFAYVHPQDGMESLWIRRVRGTEPPVQLRAPEDVDYRGLAFSPDGERLYFATREALFDIPVRGGAPRKALDGVRGPFSLSRDGSRVAFVRHDAARDASLLVVAELRGANAGREREVAALAAPRAFAVYGPAWSPDGASLAVGATSATAPGKVTLARVRIADGAVSSLADHAWDEISRVAWLPDGSGVLFHAVGAGSDFHIWLLDVATGAVRCVTPDLSRYGRASLSVTDDGASLLAVRSVVSSTIWVSPSADLAGARPITSRAFGKLDGSAGLTWTRDGRIVYVSFVNGTYSLWSMTADGRDARPLTSSGYMDRFPQATADGRALVFESNRGGGEDVWRVDGDGSHLRALTTGGHAAQPTLTPDGRWVLYTRVDDGAPSVWRLPVDGGASQRVTGAGASWPSVSPDGTRLAVALSDSAGRETRLAVLSLADGRRVAEFPLPRGGRLSNGVHWVPDGSALIYRDFDRGLWRQPLTGGAAARVGQIADGRIYFLDWAKDGRRAALSYVDEVRDVVLMTGFR</sequence>
<dbReference type="InterPro" id="IPR036388">
    <property type="entry name" value="WH-like_DNA-bd_sf"/>
</dbReference>
<feature type="domain" description="OmpR/PhoB-type" evidence="5">
    <location>
        <begin position="8"/>
        <end position="106"/>
    </location>
</feature>
<evidence type="ECO:0000259" key="5">
    <source>
        <dbReference type="PROSITE" id="PS51755"/>
    </source>
</evidence>
<feature type="transmembrane region" description="Helical" evidence="4">
    <location>
        <begin position="145"/>
        <end position="163"/>
    </location>
</feature>
<dbReference type="eggNOG" id="COG0823">
    <property type="taxonomic scope" value="Bacteria"/>
</dbReference>